<dbReference type="KEGG" id="tvi:Thivi_4501"/>
<dbReference type="AlphaFoldDB" id="I3YH29"/>
<accession>I3YH29</accession>
<organism evidence="1 2">
    <name type="scientific">Thiocystis violascens (strain ATCC 17096 / DSM 198 / 6111)</name>
    <name type="common">Chromatium violascens</name>
    <dbReference type="NCBI Taxonomy" id="765911"/>
    <lineage>
        <taxon>Bacteria</taxon>
        <taxon>Pseudomonadati</taxon>
        <taxon>Pseudomonadota</taxon>
        <taxon>Gammaproteobacteria</taxon>
        <taxon>Chromatiales</taxon>
        <taxon>Chromatiaceae</taxon>
        <taxon>Thiocystis</taxon>
    </lineage>
</organism>
<dbReference type="HOGENOM" id="CLU_1834281_0_0_6"/>
<dbReference type="STRING" id="765911.Thivi_4501"/>
<gene>
    <name evidence="1" type="ordered locus">Thivi_4501</name>
</gene>
<name>I3YH29_THIV6</name>
<reference evidence="1 2" key="1">
    <citation type="submission" date="2012-06" db="EMBL/GenBank/DDBJ databases">
        <title>Complete sequence of Thiocystis violascens DSM 198.</title>
        <authorList>
            <consortium name="US DOE Joint Genome Institute"/>
            <person name="Lucas S."/>
            <person name="Han J."/>
            <person name="Lapidus A."/>
            <person name="Cheng J.-F."/>
            <person name="Goodwin L."/>
            <person name="Pitluck S."/>
            <person name="Peters L."/>
            <person name="Ovchinnikova G."/>
            <person name="Teshima H."/>
            <person name="Detter J.C."/>
            <person name="Han C."/>
            <person name="Tapia R."/>
            <person name="Land M."/>
            <person name="Hauser L."/>
            <person name="Kyrpides N."/>
            <person name="Ivanova N."/>
            <person name="Pagani I."/>
            <person name="Vogl K."/>
            <person name="Liu Z."/>
            <person name="Frigaard N.-U."/>
            <person name="Bryant D."/>
            <person name="Woyke T."/>
        </authorList>
    </citation>
    <scope>NUCLEOTIDE SEQUENCE [LARGE SCALE GENOMIC DNA]</scope>
    <source>
        <strain evidence="2">ATCC 17096 / DSM 198 / 6111</strain>
    </source>
</reference>
<sequence>MMNDDAMAFLDVPVLFGRFLVLNDILSEADIAQAARVQKELNAYPLFRLIEQGTLTIEDVTRARAYQWKHMATFCEAVDALGILALDACTAAMTVLARQNIPLGEVLVRQGKMTPKALADALEKHRQYWESDSADVVDRT</sequence>
<dbReference type="RefSeq" id="WP_014780671.1">
    <property type="nucleotide sequence ID" value="NC_018012.1"/>
</dbReference>
<keyword evidence="2" id="KW-1185">Reference proteome</keyword>
<evidence type="ECO:0000313" key="2">
    <source>
        <dbReference type="Proteomes" id="UP000006062"/>
    </source>
</evidence>
<proteinExistence type="predicted"/>
<protein>
    <submittedName>
        <fullName evidence="1">Uncharacterized protein</fullName>
    </submittedName>
</protein>
<evidence type="ECO:0000313" key="1">
    <source>
        <dbReference type="EMBL" id="AFL76297.1"/>
    </source>
</evidence>
<dbReference type="EMBL" id="CP003154">
    <property type="protein sequence ID" value="AFL76297.1"/>
    <property type="molecule type" value="Genomic_DNA"/>
</dbReference>
<dbReference type="eggNOG" id="ENOG503422N">
    <property type="taxonomic scope" value="Bacteria"/>
</dbReference>
<dbReference type="Proteomes" id="UP000006062">
    <property type="component" value="Chromosome"/>
</dbReference>